<sequence>MASLAATEMVSSFNLKVFLVPFLPLIASLTTLIFGKRYFPDKPYVLPVSALLVSFLLSLSLLFEVISGKIYNFDLYSWIVAGNFKVGLGFLVDPLSIMMLCMVTSLSFLIHVYSIGYMKGDPGYYRFFSYISLFTFFMLMLVLSNNLVQLYLGWEGVGLCSYLLIGFWYEKKSASDAAKKAFIVNRVGDFGFALGIFAVFYYLGTLYYHEIFPKLPQLSQVYLSLGGYEIHVPFLIAFLLFCGAMGKSAQFPLHTWLPDAMEGPTPVSALIHAATMVTAGVFMVSRLHALFEMSDYAMAMVAFVGVFTSFMAATIAPTQFDIKRVIAYSTLSQLGYMFMACGVGAFAVGMFHLFTHAYFKALLFLGAGSVIHALHHAADPNDIRIMGGLRKYMPITFWTFLIASLSISGVPGLAGFFSKDEILAYAFFSKYPWGKFIWFMGVVIACMTAFYTFRVFFKVFFGEFRGEEALHGHHPHESPKVMTIPLIIISIGAIFSGWLGIPESLGGGAHFQRFLETVLGHPELPHVEHSTEYFLMALSVLAGLLGIFLAYLIYVKNPSLETVFSSRFRFVYNFIYRKWYFDELYHKIIVVPTLWLSRTVVNLILDTFVIDQTVNGSAKTVEATAGFFRRFHTGLINHYNWFILLGLIIYFLFMYLK</sequence>
<accession>A0A832GMM0</accession>
<feature type="transmembrane region" description="Helical" evidence="6">
    <location>
        <begin position="437"/>
        <end position="461"/>
    </location>
</feature>
<dbReference type="GO" id="GO:0016020">
    <property type="term" value="C:membrane"/>
    <property type="evidence" value="ECO:0007669"/>
    <property type="project" value="UniProtKB-SubCell"/>
</dbReference>
<evidence type="ECO:0000256" key="1">
    <source>
        <dbReference type="ARBA" id="ARBA00004127"/>
    </source>
</evidence>
<gene>
    <name evidence="9" type="ORF">ENT73_00955</name>
</gene>
<feature type="transmembrane region" description="Helical" evidence="6">
    <location>
        <begin position="228"/>
        <end position="246"/>
    </location>
</feature>
<evidence type="ECO:0000256" key="6">
    <source>
        <dbReference type="SAM" id="Phobius"/>
    </source>
</evidence>
<dbReference type="InterPro" id="IPR001516">
    <property type="entry name" value="Proton_antipo_N"/>
</dbReference>
<dbReference type="InterPro" id="IPR018393">
    <property type="entry name" value="NADHpl_OxRdtase_5_subgr"/>
</dbReference>
<evidence type="ECO:0000256" key="4">
    <source>
        <dbReference type="ARBA" id="ARBA00023136"/>
    </source>
</evidence>
<feature type="transmembrane region" description="Helical" evidence="6">
    <location>
        <begin position="328"/>
        <end position="351"/>
    </location>
</feature>
<keyword evidence="2 5" id="KW-0812">Transmembrane</keyword>
<feature type="transmembrane region" description="Helical" evidence="6">
    <location>
        <begin position="481"/>
        <end position="501"/>
    </location>
</feature>
<feature type="transmembrane region" description="Helical" evidence="6">
    <location>
        <begin position="639"/>
        <end position="656"/>
    </location>
</feature>
<dbReference type="Pfam" id="PF00662">
    <property type="entry name" value="Proton_antipo_N"/>
    <property type="match status" value="1"/>
</dbReference>
<dbReference type="InterPro" id="IPR001750">
    <property type="entry name" value="ND/Mrp_TM"/>
</dbReference>
<organism evidence="9">
    <name type="scientific">Caldimicrobium thiodismutans</name>
    <dbReference type="NCBI Taxonomy" id="1653476"/>
    <lineage>
        <taxon>Bacteria</taxon>
        <taxon>Pseudomonadati</taxon>
        <taxon>Thermodesulfobacteriota</taxon>
        <taxon>Thermodesulfobacteria</taxon>
        <taxon>Thermodesulfobacteriales</taxon>
        <taxon>Thermodesulfobacteriaceae</taxon>
        <taxon>Caldimicrobium</taxon>
    </lineage>
</organism>
<keyword evidence="4 6" id="KW-0472">Membrane</keyword>
<dbReference type="PRINTS" id="PR01434">
    <property type="entry name" value="NADHDHGNASE5"/>
</dbReference>
<evidence type="ECO:0000259" key="7">
    <source>
        <dbReference type="Pfam" id="PF00361"/>
    </source>
</evidence>
<feature type="transmembrane region" description="Helical" evidence="6">
    <location>
        <begin position="395"/>
        <end position="417"/>
    </location>
</feature>
<dbReference type="AlphaFoldDB" id="A0A832GMM0"/>
<dbReference type="PRINTS" id="PR01435">
    <property type="entry name" value="NPOXDRDTASE5"/>
</dbReference>
<feature type="transmembrane region" description="Helical" evidence="6">
    <location>
        <begin position="17"/>
        <end position="35"/>
    </location>
</feature>
<keyword evidence="3 6" id="KW-1133">Transmembrane helix</keyword>
<feature type="domain" description="NADH:quinone oxidoreductase/Mrp antiporter transmembrane" evidence="7">
    <location>
        <begin position="144"/>
        <end position="444"/>
    </location>
</feature>
<dbReference type="GO" id="GO:0008137">
    <property type="term" value="F:NADH dehydrogenase (ubiquinone) activity"/>
    <property type="evidence" value="ECO:0007669"/>
    <property type="project" value="InterPro"/>
</dbReference>
<dbReference type="Pfam" id="PF00361">
    <property type="entry name" value="Proton_antipo_M"/>
    <property type="match status" value="1"/>
</dbReference>
<dbReference type="Gene3D" id="1.20.5.2700">
    <property type="match status" value="1"/>
</dbReference>
<comment type="caution">
    <text evidence="9">The sequence shown here is derived from an EMBL/GenBank/DDBJ whole genome shotgun (WGS) entry which is preliminary data.</text>
</comment>
<feature type="transmembrane region" description="Helical" evidence="6">
    <location>
        <begin position="296"/>
        <end position="316"/>
    </location>
</feature>
<dbReference type="PANTHER" id="PTHR42829">
    <property type="entry name" value="NADH-UBIQUINONE OXIDOREDUCTASE CHAIN 5"/>
    <property type="match status" value="1"/>
</dbReference>
<dbReference type="InterPro" id="IPR003945">
    <property type="entry name" value="NU5C-like"/>
</dbReference>
<evidence type="ECO:0000259" key="8">
    <source>
        <dbReference type="Pfam" id="PF00662"/>
    </source>
</evidence>
<dbReference type="EMBL" id="DSZU01000018">
    <property type="protein sequence ID" value="HGV54642.1"/>
    <property type="molecule type" value="Genomic_DNA"/>
</dbReference>
<dbReference type="GO" id="GO:0015990">
    <property type="term" value="P:electron transport coupled proton transport"/>
    <property type="evidence" value="ECO:0007669"/>
    <property type="project" value="TreeGrafter"/>
</dbReference>
<protein>
    <submittedName>
        <fullName evidence="9">NADH-quinone oxidoreductase subunit L</fullName>
    </submittedName>
</protein>
<feature type="transmembrane region" description="Helical" evidence="6">
    <location>
        <begin position="357"/>
        <end position="374"/>
    </location>
</feature>
<dbReference type="NCBIfam" id="NF005141">
    <property type="entry name" value="PRK06590.1"/>
    <property type="match status" value="1"/>
</dbReference>
<feature type="transmembrane region" description="Helical" evidence="6">
    <location>
        <begin position="44"/>
        <end position="66"/>
    </location>
</feature>
<feature type="transmembrane region" description="Helical" evidence="6">
    <location>
        <begin position="267"/>
        <end position="284"/>
    </location>
</feature>
<dbReference type="GO" id="GO:0003954">
    <property type="term" value="F:NADH dehydrogenase activity"/>
    <property type="evidence" value="ECO:0007669"/>
    <property type="project" value="TreeGrafter"/>
</dbReference>
<feature type="domain" description="NADH-Ubiquinone oxidoreductase (complex I) chain 5 N-terminal" evidence="8">
    <location>
        <begin position="78"/>
        <end position="128"/>
    </location>
</feature>
<feature type="transmembrane region" description="Helical" evidence="6">
    <location>
        <begin position="150"/>
        <end position="169"/>
    </location>
</feature>
<feature type="transmembrane region" description="Helical" evidence="6">
    <location>
        <begin position="533"/>
        <end position="554"/>
    </location>
</feature>
<reference evidence="9" key="1">
    <citation type="journal article" date="2020" name="mSystems">
        <title>Genome- and Community-Level Interaction Insights into Carbon Utilization and Element Cycling Functions of Hydrothermarchaeota in Hydrothermal Sediment.</title>
        <authorList>
            <person name="Zhou Z."/>
            <person name="Liu Y."/>
            <person name="Xu W."/>
            <person name="Pan J."/>
            <person name="Luo Z.H."/>
            <person name="Li M."/>
        </authorList>
    </citation>
    <scope>NUCLEOTIDE SEQUENCE [LARGE SCALE GENOMIC DNA]</scope>
    <source>
        <strain evidence="9">SpSt-605</strain>
    </source>
</reference>
<dbReference type="GO" id="GO:0042773">
    <property type="term" value="P:ATP synthesis coupled electron transport"/>
    <property type="evidence" value="ECO:0007669"/>
    <property type="project" value="InterPro"/>
</dbReference>
<evidence type="ECO:0000256" key="2">
    <source>
        <dbReference type="ARBA" id="ARBA00022692"/>
    </source>
</evidence>
<feature type="transmembrane region" description="Helical" evidence="6">
    <location>
        <begin position="86"/>
        <end position="112"/>
    </location>
</feature>
<name>A0A832GMM0_9BACT</name>
<feature type="transmembrane region" description="Helical" evidence="6">
    <location>
        <begin position="124"/>
        <end position="144"/>
    </location>
</feature>
<evidence type="ECO:0000256" key="5">
    <source>
        <dbReference type="RuleBase" id="RU000320"/>
    </source>
</evidence>
<dbReference type="GO" id="GO:0048038">
    <property type="term" value="F:quinone binding"/>
    <property type="evidence" value="ECO:0007669"/>
    <property type="project" value="UniProtKB-KW"/>
</dbReference>
<proteinExistence type="predicted"/>
<feature type="transmembrane region" description="Helical" evidence="6">
    <location>
        <begin position="190"/>
        <end position="208"/>
    </location>
</feature>
<dbReference type="NCBIfam" id="TIGR01974">
    <property type="entry name" value="NDH_I_L"/>
    <property type="match status" value="1"/>
</dbReference>
<dbReference type="GO" id="GO:0012505">
    <property type="term" value="C:endomembrane system"/>
    <property type="evidence" value="ECO:0007669"/>
    <property type="project" value="UniProtKB-SubCell"/>
</dbReference>
<evidence type="ECO:0000256" key="3">
    <source>
        <dbReference type="ARBA" id="ARBA00022989"/>
    </source>
</evidence>
<dbReference type="PANTHER" id="PTHR42829:SF2">
    <property type="entry name" value="NADH-UBIQUINONE OXIDOREDUCTASE CHAIN 5"/>
    <property type="match status" value="1"/>
</dbReference>
<evidence type="ECO:0000313" key="9">
    <source>
        <dbReference type="EMBL" id="HGV54642.1"/>
    </source>
</evidence>
<comment type="subcellular location">
    <subcellularLocation>
        <location evidence="1">Endomembrane system</location>
        <topology evidence="1">Multi-pass membrane protein</topology>
    </subcellularLocation>
    <subcellularLocation>
        <location evidence="5">Membrane</location>
        <topology evidence="5">Multi-pass membrane protein</topology>
    </subcellularLocation>
</comment>